<evidence type="ECO:0000256" key="1">
    <source>
        <dbReference type="ARBA" id="ARBA00004613"/>
    </source>
</evidence>
<dbReference type="PROSITE" id="PS00330">
    <property type="entry name" value="HEMOLYSIN_CALCIUM"/>
    <property type="match status" value="5"/>
</dbReference>
<evidence type="ECO:0000313" key="5">
    <source>
        <dbReference type="Proteomes" id="UP001470809"/>
    </source>
</evidence>
<protein>
    <recommendedName>
        <fullName evidence="6">Ca2+-binding RTX toxin-like protein</fullName>
    </recommendedName>
</protein>
<feature type="region of interest" description="Disordered" evidence="3">
    <location>
        <begin position="61"/>
        <end position="84"/>
    </location>
</feature>
<dbReference type="InterPro" id="IPR018511">
    <property type="entry name" value="Hemolysin-typ_Ca-bd_CS"/>
</dbReference>
<dbReference type="PANTHER" id="PTHR38340:SF1">
    <property type="entry name" value="S-LAYER PROTEIN"/>
    <property type="match status" value="1"/>
</dbReference>
<keyword evidence="5" id="KW-1185">Reference proteome</keyword>
<evidence type="ECO:0000313" key="4">
    <source>
        <dbReference type="EMBL" id="XFU26442.1"/>
    </source>
</evidence>
<feature type="compositionally biased region" description="Acidic residues" evidence="3">
    <location>
        <begin position="725"/>
        <end position="736"/>
    </location>
</feature>
<dbReference type="RefSeq" id="WP_373634896.1">
    <property type="nucleotide sequence ID" value="NZ_CP151767.2"/>
</dbReference>
<feature type="region of interest" description="Disordered" evidence="3">
    <location>
        <begin position="1376"/>
        <end position="1415"/>
    </location>
</feature>
<gene>
    <name evidence="4" type="ORF">AABB31_23220</name>
</gene>
<reference evidence="5" key="1">
    <citation type="submission" date="2024-04" db="EMBL/GenBank/DDBJ databases">
        <title>Phylogenomic analyses of a clade within the roseobacter group suggest taxonomic reassignments of species of the genera Aestuariivita, Citreicella, Loktanella, Nautella, Pelagibaca, Ruegeria, Thalassobius, Thiobacimonas and Tropicibacter, and the proposal o.</title>
        <authorList>
            <person name="Jeon C.O."/>
        </authorList>
    </citation>
    <scope>NUCLEOTIDE SEQUENCE [LARGE SCALE GENOMIC DNA]</scope>
    <source>
        <strain evidence="5">SS1-5</strain>
    </source>
</reference>
<dbReference type="EMBL" id="CP151767">
    <property type="protein sequence ID" value="XFU26442.1"/>
    <property type="molecule type" value="Genomic_DNA"/>
</dbReference>
<dbReference type="InterPro" id="IPR050557">
    <property type="entry name" value="RTX_toxin/Mannuronan_C5-epim"/>
</dbReference>
<dbReference type="SUPFAM" id="SSF51120">
    <property type="entry name" value="beta-Roll"/>
    <property type="match status" value="12"/>
</dbReference>
<dbReference type="PANTHER" id="PTHR38340">
    <property type="entry name" value="S-LAYER PROTEIN"/>
    <property type="match status" value="1"/>
</dbReference>
<proteinExistence type="predicted"/>
<dbReference type="PRINTS" id="PR00313">
    <property type="entry name" value="CABNDNGRPT"/>
</dbReference>
<organism evidence="4 5">
    <name type="scientific">Yoonia rhodophyticola</name>
    <dbReference type="NCBI Taxonomy" id="3137370"/>
    <lineage>
        <taxon>Bacteria</taxon>
        <taxon>Pseudomonadati</taxon>
        <taxon>Pseudomonadota</taxon>
        <taxon>Alphaproteobacteria</taxon>
        <taxon>Rhodobacterales</taxon>
        <taxon>Paracoccaceae</taxon>
        <taxon>Yoonia</taxon>
    </lineage>
</organism>
<evidence type="ECO:0000256" key="3">
    <source>
        <dbReference type="SAM" id="MobiDB-lite"/>
    </source>
</evidence>
<dbReference type="Pfam" id="PF00353">
    <property type="entry name" value="HemolysinCabind"/>
    <property type="match status" value="14"/>
</dbReference>
<evidence type="ECO:0008006" key="6">
    <source>
        <dbReference type="Google" id="ProtNLM"/>
    </source>
</evidence>
<sequence>MPIYLESRTVPFTFGAQHYYLVYVPSGSEDNYSAYRTTGAFPELPGMGPWGLLIGSQIDVPFPQNSDPRPGDAYDISGQSDPREWAKTNRNSVEIYGAGGNGTPSDVEVWQEMSRVAWEISGEFTYKASSGMSAGIIGPELNSNSFAVSVILHTEANLSISTSAHPIPRIAPGKTTWLGTTGADLMELSSPQVQKARIESLLGGVGADTLSAANTDKKATLVAGADTEIDRLIGGSGNSDFYAYFNQADLASSDIIVGGSGSEVFFVVDHSLALAGGIPDHGLKGTESGVSFAHKGSLIGSGGSIDGGDGNDTLDYHHVTGPISLLLDGNNIQNVETIRLKNELDDRVWVSAIDGNTEVHGLLGDDLFSISQLSQGVMIVSNPGVFSSGHLVEEVDGSGSLRLHGFEFLELTDYDDDANLRLFDESGQETFGPGRLTLFARAGKDEIIGTLTHDDLHGGLGDDIIDGGDGADWLYDRGADTRIGEDQSFDEYAAQVLAYDSTGNDILRGGAGSDVLVYSGGTDTFYGEEGDDYYFSASQIGSDPGGNDNLTIIFSEDTSDPENLRLIGNDLIAGNGRFVDEVIFEGLSLSDISVSYEFEQVYLGSEVVAFNPIYTSWFQDAEPAALDHYATVGSYQVTILETGSTLTIENVIGFFTGGTAQGAQASIEASIAVPFVMRFDDGRLDWAGAVLDPASNYYSFVNTPLSEDAFNARDALREERAVVDDQTDGTDDDDDLFGNNGANGLNGGEGDDRLFGGAGADMLAGGVGADVIDGGSGVDTASYLTSTSGIDLNTTFSAGGGNTTPSENDASGDTFISIENFEGSNFDDIIKVQDESVENIIWGHAGNDEIESEGDGDKIYGGDGDDSLRVVHGENHLHGGAGNDQLRAGDGADQLYGGDGDDQLHVDFHYDLPNYYNPIGTGNHVLNGGDGEDTLVFSASIWRFSNNVIDLESGIGFIEGSPTQVRISDIENIRTSYSNDLIFGDSGNNRIDTLHGADRIYAGAGDDHIRFAAGDKIVSGGEGADTLVINANRTAIVFEALEDGIKATIDADHPNYTYNMSEGTIVIKDDIEIIEFLDQTVSYTEVAAPLQTEFKLQDDFIVIDEGPAQIIDLFANDLKFDSNPLSLLRINDQSIEVGGTLTLESGARLTLESDGRLTFDQRGAYVWMEQDDSVTATLTYTATDFTGIEKTAMIDLTVKGTANYDQALRIENDVILVETNMDQAEMLRVANFNISKSVIAFDGVFVDPNSPPAGVVIEEIDGDTFVQYGADDALILQGISLDAWKTLSLQRIESSSGNDRLDGTEETEFLDGGAGDDFITSGGGDDVINGGEGNDVISLGSGRYRVFGGMGDDEIGTGLFGGTYAISGQGDDIIFGNEGDDSIDGGTGNDQLYGDEGNDRLRGRDGDDRLFGGAGNDELYGSDGFDTFDGGEGNDTILFNELTSTAMGEGAVIDLRTQMVGWKGVHENETLVSIENAVGTGEEDLIIGDQFANYLGGISGDDVIYGHGGDDRLFGGRDNDDLYGGEGDDYIDGDDGDDNHYGGAGNDVIVGSIGEDFFDGGDGVDTIDFSYTSSDLTIDLSTATATFASGLLEQILNFENIIGGRGDNTLIGSSGDNRIEGNRGDDDHYGGAGNDYILGSTGVDFFDGGDGIDTIDFSYSSGAFTINLAASNAVFSGGTVEQVVDFENIVGGSGDNGLIGSDAANVINGMSGNDTLTGGGGADYFAFGANFGTDTITDFEIFHDRIVIDISALDFANLSITDTAAGARLSFGTSDSILLEDVAAVDLDASHLGFSVTDAGVVLLDGSADNDVIQSIGWGQRYYLKGWAGDDTLIARHSADGAQYLGGHAGDDTYVYYASAGNVTILNGGEAAGGGTDTFRFADLNLADLTFGMETSTNAANGDFLAINVNDGTDHRVLIAHGGERIERFEFADGSSVKSISVTDAGLAVLNGSAGNDVIQSIGGDQRYYLKGWAGDDTLIARHSADGAQYLGGHAGDDTYVYYASAGNVTILNGGEAAGGGTDTFRFADLNLADLTFGMETSTNAANGDFLAINVNDGTDHRVLIAHGGERIERFEFADGSSVKSISVTDAGLAVLNGSAGNDVIQSIGGDQRYYLKGWAGDDTLIARHSADGAQYLGGHAGDDTYVYYASAGNVTILNGGEAAGGGTDTFRFADLNLADLTFGMETSTNAANGDFLAINVNDGTDHRVLIAHGGERIERFEFADGESLTADEFFL</sequence>
<feature type="region of interest" description="Disordered" evidence="3">
    <location>
        <begin position="721"/>
        <end position="749"/>
    </location>
</feature>
<dbReference type="InterPro" id="IPR001343">
    <property type="entry name" value="Hemolysn_Ca-bd"/>
</dbReference>
<feature type="region of interest" description="Disordered" evidence="3">
    <location>
        <begin position="1295"/>
        <end position="1315"/>
    </location>
</feature>
<accession>A0ABZ3JCJ1</accession>
<reference evidence="4 5" key="2">
    <citation type="submission" date="2024-08" db="EMBL/GenBank/DDBJ databases">
        <title>Phylogenomic analyses of a clade within the roseobacter group suggest taxonomic reassignments of species of the genera Aestuariivita, Citreicella, Loktanella, Nautella, Pelagibaca, Ruegeria, Thalassobius, Thiobacimonas and Tropicibacter, and the proposal o.</title>
        <authorList>
            <person name="Jeon C.O."/>
        </authorList>
    </citation>
    <scope>NUCLEOTIDE SEQUENCE [LARGE SCALE GENOMIC DNA]</scope>
    <source>
        <strain evidence="4 5">SS1-5</strain>
    </source>
</reference>
<dbReference type="Gene3D" id="2.150.10.10">
    <property type="entry name" value="Serralysin-like metalloprotease, C-terminal"/>
    <property type="match status" value="10"/>
</dbReference>
<name>A0ABZ3JCJ1_9RHOB</name>
<evidence type="ECO:0000256" key="2">
    <source>
        <dbReference type="ARBA" id="ARBA00022525"/>
    </source>
</evidence>
<dbReference type="Proteomes" id="UP001470809">
    <property type="component" value="Chromosome"/>
</dbReference>
<dbReference type="InterPro" id="IPR011049">
    <property type="entry name" value="Serralysin-like_metalloprot_C"/>
</dbReference>
<feature type="compositionally biased region" description="Basic and acidic residues" evidence="3">
    <location>
        <begin position="1397"/>
        <end position="1410"/>
    </location>
</feature>
<keyword evidence="2" id="KW-0964">Secreted</keyword>
<comment type="subcellular location">
    <subcellularLocation>
        <location evidence="1">Secreted</location>
    </subcellularLocation>
</comment>